<reference evidence="6 7" key="1">
    <citation type="submission" date="2019-02" db="EMBL/GenBank/DDBJ databases">
        <title>Deep-cultivation of Planctomycetes and their phenomic and genomic characterization uncovers novel biology.</title>
        <authorList>
            <person name="Wiegand S."/>
            <person name="Jogler M."/>
            <person name="Boedeker C."/>
            <person name="Pinto D."/>
            <person name="Vollmers J."/>
            <person name="Rivas-Marin E."/>
            <person name="Kohn T."/>
            <person name="Peeters S.H."/>
            <person name="Heuer A."/>
            <person name="Rast P."/>
            <person name="Oberbeckmann S."/>
            <person name="Bunk B."/>
            <person name="Jeske O."/>
            <person name="Meyerdierks A."/>
            <person name="Storesund J.E."/>
            <person name="Kallscheuer N."/>
            <person name="Luecker S."/>
            <person name="Lage O.M."/>
            <person name="Pohl T."/>
            <person name="Merkel B.J."/>
            <person name="Hornburger P."/>
            <person name="Mueller R.-W."/>
            <person name="Bruemmer F."/>
            <person name="Labrenz M."/>
            <person name="Spormann A.M."/>
            <person name="Op Den Camp H."/>
            <person name="Overmann J."/>
            <person name="Amann R."/>
            <person name="Jetten M.S.M."/>
            <person name="Mascher T."/>
            <person name="Medema M.H."/>
            <person name="Devos D.P."/>
            <person name="Kaster A.-K."/>
            <person name="Ovreas L."/>
            <person name="Rohde M."/>
            <person name="Galperin M.Y."/>
            <person name="Jogler C."/>
        </authorList>
    </citation>
    <scope>NUCLEOTIDE SEQUENCE [LARGE SCALE GENOMIC DNA]</scope>
    <source>
        <strain evidence="6 7">Poly59</strain>
    </source>
</reference>
<evidence type="ECO:0000256" key="1">
    <source>
        <dbReference type="ARBA" id="ARBA00008779"/>
    </source>
</evidence>
<protein>
    <submittedName>
        <fullName evidence="6">Arylsulfatase</fullName>
        <ecNumber evidence="6">3.1.6.1</ecNumber>
    </submittedName>
</protein>
<dbReference type="Gene3D" id="3.40.720.10">
    <property type="entry name" value="Alkaline Phosphatase, subunit A"/>
    <property type="match status" value="1"/>
</dbReference>
<dbReference type="SUPFAM" id="SSF53649">
    <property type="entry name" value="Alkaline phosphatase-like"/>
    <property type="match status" value="1"/>
</dbReference>
<evidence type="ECO:0000256" key="4">
    <source>
        <dbReference type="ARBA" id="ARBA00022837"/>
    </source>
</evidence>
<dbReference type="PANTHER" id="PTHR42693:SF53">
    <property type="entry name" value="ENDO-4-O-SULFATASE"/>
    <property type="match status" value="1"/>
</dbReference>
<evidence type="ECO:0000256" key="3">
    <source>
        <dbReference type="ARBA" id="ARBA00022801"/>
    </source>
</evidence>
<feature type="domain" description="Sulfatase N-terminal" evidence="5">
    <location>
        <begin position="31"/>
        <end position="334"/>
    </location>
</feature>
<evidence type="ECO:0000313" key="7">
    <source>
        <dbReference type="Proteomes" id="UP000317977"/>
    </source>
</evidence>
<comment type="caution">
    <text evidence="6">The sequence shown here is derived from an EMBL/GenBank/DDBJ whole genome shotgun (WGS) entry which is preliminary data.</text>
</comment>
<evidence type="ECO:0000259" key="5">
    <source>
        <dbReference type="Pfam" id="PF00884"/>
    </source>
</evidence>
<dbReference type="GO" id="GO:0046872">
    <property type="term" value="F:metal ion binding"/>
    <property type="evidence" value="ECO:0007669"/>
    <property type="project" value="UniProtKB-KW"/>
</dbReference>
<keyword evidence="4" id="KW-0106">Calcium</keyword>
<dbReference type="PANTHER" id="PTHR42693">
    <property type="entry name" value="ARYLSULFATASE FAMILY MEMBER"/>
    <property type="match status" value="1"/>
</dbReference>
<dbReference type="InterPro" id="IPR000917">
    <property type="entry name" value="Sulfatase_N"/>
</dbReference>
<dbReference type="EC" id="3.1.6.1" evidence="6"/>
<keyword evidence="2" id="KW-0479">Metal-binding</keyword>
<gene>
    <name evidence="6" type="primary">atsA_88</name>
    <name evidence="6" type="ORF">Poly59_59120</name>
</gene>
<evidence type="ECO:0000256" key="2">
    <source>
        <dbReference type="ARBA" id="ARBA00022723"/>
    </source>
</evidence>
<name>A0A5C6EDC9_9BACT</name>
<organism evidence="6 7">
    <name type="scientific">Rubripirellula reticaptiva</name>
    <dbReference type="NCBI Taxonomy" id="2528013"/>
    <lineage>
        <taxon>Bacteria</taxon>
        <taxon>Pseudomonadati</taxon>
        <taxon>Planctomycetota</taxon>
        <taxon>Planctomycetia</taxon>
        <taxon>Pirellulales</taxon>
        <taxon>Pirellulaceae</taxon>
        <taxon>Rubripirellula</taxon>
    </lineage>
</organism>
<dbReference type="InterPro" id="IPR024607">
    <property type="entry name" value="Sulfatase_CS"/>
</dbReference>
<dbReference type="PROSITE" id="PS00149">
    <property type="entry name" value="SULFATASE_2"/>
    <property type="match status" value="1"/>
</dbReference>
<comment type="similarity">
    <text evidence="1">Belongs to the sulfatase family.</text>
</comment>
<keyword evidence="3 6" id="KW-0378">Hydrolase</keyword>
<dbReference type="GO" id="GO:0004065">
    <property type="term" value="F:arylsulfatase activity"/>
    <property type="evidence" value="ECO:0007669"/>
    <property type="project" value="UniProtKB-EC"/>
</dbReference>
<dbReference type="RefSeq" id="WP_246151991.1">
    <property type="nucleotide sequence ID" value="NZ_SJPX01000006.1"/>
</dbReference>
<dbReference type="AlphaFoldDB" id="A0A5C6EDC9"/>
<keyword evidence="7" id="KW-1185">Reference proteome</keyword>
<dbReference type="Proteomes" id="UP000317977">
    <property type="component" value="Unassembled WGS sequence"/>
</dbReference>
<evidence type="ECO:0000313" key="6">
    <source>
        <dbReference type="EMBL" id="TWU46938.1"/>
    </source>
</evidence>
<dbReference type="InterPro" id="IPR050738">
    <property type="entry name" value="Sulfatase"/>
</dbReference>
<dbReference type="InterPro" id="IPR017850">
    <property type="entry name" value="Alkaline_phosphatase_core_sf"/>
</dbReference>
<accession>A0A5C6EDC9</accession>
<dbReference type="Pfam" id="PF00884">
    <property type="entry name" value="Sulfatase"/>
    <property type="match status" value="1"/>
</dbReference>
<sequence length="361" mass="40551">MSKYLIYAFSVLVAAVVGESQVDADDAAGRPNIVLIMCDDMGWSDIGCYGGEVETPNLDRMAAEGMRFTQFYNCAKCTTTRASIVTGLHPRRKGGLLTRKMVTTGEVLAAAGYQTSLSGKWHLGSKDDTHPFLRGFGQYYGLLDGCCNFFDPSIPDPEYKGGRVREFGRNDERITEFPSDFYTTDAFTNHAIEQIKTAAGNKQPFFAHVCYTAPHYPIQAKPQDIEKYIGRFKMGWEEMRQQRYERQIEMGLIDPETWSLSQHDSKAYDWKNADHEFEDRRMAVYAAMIDSMDQNIGRLMQTLEETGVDDNTVVFFLSDNGGCSEEPGGARSCGAKPWSQKRLRRGRTVVGMGSERAVQTL</sequence>
<dbReference type="EMBL" id="SJPX01000006">
    <property type="protein sequence ID" value="TWU46938.1"/>
    <property type="molecule type" value="Genomic_DNA"/>
</dbReference>
<proteinExistence type="inferred from homology"/>